<name>A0A6P8WPL6_DROAB</name>
<gene>
    <name evidence="2" type="primary">LOC117565138</name>
</gene>
<dbReference type="GeneID" id="117565138"/>
<reference evidence="2" key="1">
    <citation type="submission" date="2025-08" db="UniProtKB">
        <authorList>
            <consortium name="RefSeq"/>
        </authorList>
    </citation>
    <scope>IDENTIFICATION</scope>
    <source>
        <strain evidence="2">15112-1751.03</strain>
        <tissue evidence="2">Whole Adult</tissue>
    </source>
</reference>
<dbReference type="RefSeq" id="XP_034100000.2">
    <property type="nucleotide sequence ID" value="XM_034244109.2"/>
</dbReference>
<dbReference type="SMART" id="SM00675">
    <property type="entry name" value="DM11"/>
    <property type="match status" value="1"/>
</dbReference>
<accession>A0A6P8WPL6</accession>
<dbReference type="OrthoDB" id="7975395at2759"/>
<evidence type="ECO:0000313" key="1">
    <source>
        <dbReference type="Proteomes" id="UP000515160"/>
    </source>
</evidence>
<proteinExistence type="predicted"/>
<dbReference type="AlphaFoldDB" id="A0A6P8WPL6"/>
<dbReference type="Proteomes" id="UP000515160">
    <property type="component" value="Chromosome 2L"/>
</dbReference>
<dbReference type="InterPro" id="IPR006601">
    <property type="entry name" value="Uncharacterised_DM11_DROME"/>
</dbReference>
<evidence type="ECO:0000313" key="2">
    <source>
        <dbReference type="RefSeq" id="XP_034100000.2"/>
    </source>
</evidence>
<keyword evidence="1" id="KW-1185">Reference proteome</keyword>
<protein>
    <submittedName>
        <fullName evidence="2">Uncharacterized protein LOC117565138 isoform X1</fullName>
    </submittedName>
</protein>
<organism evidence="1 2">
    <name type="scientific">Drosophila albomicans</name>
    <name type="common">Fruit fly</name>
    <dbReference type="NCBI Taxonomy" id="7291"/>
    <lineage>
        <taxon>Eukaryota</taxon>
        <taxon>Metazoa</taxon>
        <taxon>Ecdysozoa</taxon>
        <taxon>Arthropoda</taxon>
        <taxon>Hexapoda</taxon>
        <taxon>Insecta</taxon>
        <taxon>Pterygota</taxon>
        <taxon>Neoptera</taxon>
        <taxon>Endopterygota</taxon>
        <taxon>Diptera</taxon>
        <taxon>Brachycera</taxon>
        <taxon>Muscomorpha</taxon>
        <taxon>Ephydroidea</taxon>
        <taxon>Drosophilidae</taxon>
        <taxon>Drosophila</taxon>
    </lineage>
</organism>
<sequence>MELVSGFKYKLILENEEIFTPCINKLPNVVDLPELFDISEFHTKEDGDELTVSGNMTSKWNYDSTDRIDGFVTLYRYERREWVATLYSMTVKDVCSVIYDDKQYWYELWTKHIISSKNVRENCLMSGTKFIYEPFVVDIHIDIKAVVPLGRNKFVIYLKAFDKDLNVRDPTLCLEIVGDVIRL</sequence>